<evidence type="ECO:0000313" key="3">
    <source>
        <dbReference type="Proteomes" id="UP000077684"/>
    </source>
</evidence>
<reference evidence="2" key="2">
    <citation type="journal article" date="2019" name="IMA Fungus">
        <title>Genome sequencing and comparison of five Tilletia species to identify candidate genes for the detection of regulated species infecting wheat.</title>
        <authorList>
            <person name="Nguyen H.D.T."/>
            <person name="Sultana T."/>
            <person name="Kesanakurti P."/>
            <person name="Hambleton S."/>
        </authorList>
    </citation>
    <scope>NUCLEOTIDE SEQUENCE</scope>
    <source>
        <strain evidence="2">DAOMC 236426</strain>
    </source>
</reference>
<dbReference type="InterPro" id="IPR056924">
    <property type="entry name" value="SH3_Tf2-1"/>
</dbReference>
<sequence length="249" mass="28579">LQWAQLYSRRALAETLHQIQDQEGAASTGTVTDLGALLAFHADVQDRIIRAQERQSEEYNRRHLAWTPDVNDWILVRAEHYKQRLDPTQKAKAKLSPKLMGPFRVAELIRPGTYRLEVPSWFKAHPVFPVQALERFNGDPTTVTPRPLVGTTEEGSRPERRVSAFLGRRPTQFIDGQRFDYLVKWAGDIEPTWQSDERLPGMHWARRDFAQKIKAGKGISRLTKGKEGVLGIAEERARQLRDMEMETKG</sequence>
<feature type="domain" description="Tf2-1-like SH3-like" evidence="1">
    <location>
        <begin position="72"/>
        <end position="136"/>
    </location>
</feature>
<accession>A0A8X7MHI0</accession>
<feature type="non-terminal residue" evidence="2">
    <location>
        <position position="1"/>
    </location>
</feature>
<dbReference type="Proteomes" id="UP000077684">
    <property type="component" value="Unassembled WGS sequence"/>
</dbReference>
<evidence type="ECO:0000313" key="2">
    <source>
        <dbReference type="EMBL" id="KAE8235087.1"/>
    </source>
</evidence>
<dbReference type="PANTHER" id="PTHR46148">
    <property type="entry name" value="CHROMO DOMAIN-CONTAINING PROTEIN"/>
    <property type="match status" value="1"/>
</dbReference>
<keyword evidence="3" id="KW-1185">Reference proteome</keyword>
<proteinExistence type="predicted"/>
<evidence type="ECO:0000259" key="1">
    <source>
        <dbReference type="Pfam" id="PF24626"/>
    </source>
</evidence>
<protein>
    <recommendedName>
        <fullName evidence="1">Tf2-1-like SH3-like domain-containing protein</fullName>
    </recommendedName>
</protein>
<gene>
    <name evidence="2" type="ORF">A4X06_0g9969</name>
</gene>
<dbReference type="Pfam" id="PF24626">
    <property type="entry name" value="SH3_Tf2-1"/>
    <property type="match status" value="1"/>
</dbReference>
<name>A0A8X7MHI0_9BASI</name>
<dbReference type="AlphaFoldDB" id="A0A8X7MHI0"/>
<comment type="caution">
    <text evidence="2">The sequence shown here is derived from an EMBL/GenBank/DDBJ whole genome shotgun (WGS) entry which is preliminary data.</text>
</comment>
<dbReference type="PANTHER" id="PTHR46148:SF52">
    <property type="entry name" value="OS04G0603800 PROTEIN"/>
    <property type="match status" value="1"/>
</dbReference>
<reference evidence="2" key="1">
    <citation type="submission" date="2016-04" db="EMBL/GenBank/DDBJ databases">
        <authorList>
            <person name="Nguyen H.D."/>
            <person name="Samba Siva P."/>
            <person name="Cullis J."/>
            <person name="Levesque C.A."/>
            <person name="Hambleton S."/>
        </authorList>
    </citation>
    <scope>NUCLEOTIDE SEQUENCE</scope>
    <source>
        <strain evidence="2">DAOMC 236426</strain>
    </source>
</reference>
<organism evidence="2 3">
    <name type="scientific">Tilletia controversa</name>
    <name type="common">dwarf bunt fungus</name>
    <dbReference type="NCBI Taxonomy" id="13291"/>
    <lineage>
        <taxon>Eukaryota</taxon>
        <taxon>Fungi</taxon>
        <taxon>Dikarya</taxon>
        <taxon>Basidiomycota</taxon>
        <taxon>Ustilaginomycotina</taxon>
        <taxon>Exobasidiomycetes</taxon>
        <taxon>Tilletiales</taxon>
        <taxon>Tilletiaceae</taxon>
        <taxon>Tilletia</taxon>
    </lineage>
</organism>
<dbReference type="EMBL" id="LWDE02003727">
    <property type="protein sequence ID" value="KAE8235087.1"/>
    <property type="molecule type" value="Genomic_DNA"/>
</dbReference>